<reference evidence="4 7" key="1">
    <citation type="journal article" date="2018" name="Int. J. Syst. Evol. Microbiol.">
        <title>Draft Genome Sequence of Faecalimonas umbilicata JCM 30896T, an Acetate-Producing Bacterium Isolated from Human Feces.</title>
        <authorList>
            <person name="Sakamoto M."/>
            <person name="Ikeyama N."/>
            <person name="Yuki M."/>
            <person name="Ohkuma M."/>
        </authorList>
    </citation>
    <scope>NUCLEOTIDE SEQUENCE [LARGE SCALE GENOMIC DNA]</scope>
    <source>
        <strain evidence="4 7">EGH7</strain>
    </source>
</reference>
<dbReference type="PANTHER" id="PTHR21666">
    <property type="entry name" value="PEPTIDASE-RELATED"/>
    <property type="match status" value="1"/>
</dbReference>
<dbReference type="Proteomes" id="UP000702954">
    <property type="component" value="Unassembled WGS sequence"/>
</dbReference>
<dbReference type="EMBL" id="SLZV01000045">
    <property type="protein sequence ID" value="TCS60182.1"/>
    <property type="molecule type" value="Genomic_DNA"/>
</dbReference>
<keyword evidence="7" id="KW-1185">Reference proteome</keyword>
<evidence type="ECO:0000256" key="2">
    <source>
        <dbReference type="SAM" id="Phobius"/>
    </source>
</evidence>
<dbReference type="Pfam" id="PF01832">
    <property type="entry name" value="Glucosaminidase"/>
    <property type="match status" value="1"/>
</dbReference>
<feature type="transmembrane region" description="Helical" evidence="2">
    <location>
        <begin position="7"/>
        <end position="29"/>
    </location>
</feature>
<reference evidence="5 6" key="2">
    <citation type="submission" date="2019-03" db="EMBL/GenBank/DDBJ databases">
        <title>Genomic Encyclopedia of Type Strains, Phase IV (KMG-IV): sequencing the most valuable type-strain genomes for metagenomic binning, comparative biology and taxonomic classification.</title>
        <authorList>
            <person name="Goeker M."/>
        </authorList>
    </citation>
    <scope>NUCLEOTIDE SEQUENCE [LARGE SCALE GENOMIC DNA]</scope>
    <source>
        <strain evidence="5 6">DSM 103426</strain>
    </source>
</reference>
<dbReference type="CDD" id="cd12797">
    <property type="entry name" value="M23_peptidase"/>
    <property type="match status" value="1"/>
</dbReference>
<dbReference type="InterPro" id="IPR016047">
    <property type="entry name" value="M23ase_b-sheet_dom"/>
</dbReference>
<keyword evidence="2" id="KW-1133">Transmembrane helix</keyword>
<dbReference type="InterPro" id="IPR050570">
    <property type="entry name" value="Cell_wall_metabolism_enzyme"/>
</dbReference>
<dbReference type="PANTHER" id="PTHR21666:SF270">
    <property type="entry name" value="MUREIN HYDROLASE ACTIVATOR ENVC"/>
    <property type="match status" value="1"/>
</dbReference>
<feature type="region of interest" description="Disordered" evidence="1">
    <location>
        <begin position="215"/>
        <end position="239"/>
    </location>
</feature>
<dbReference type="Gene3D" id="1.10.530.10">
    <property type="match status" value="1"/>
</dbReference>
<dbReference type="Proteomes" id="UP000294613">
    <property type="component" value="Unassembled WGS sequence"/>
</dbReference>
<dbReference type="SUPFAM" id="SSF51261">
    <property type="entry name" value="Duplicated hybrid motif"/>
    <property type="match status" value="1"/>
</dbReference>
<feature type="domain" description="Mannosyl-glycoprotein endo-beta-N-acetylglucosamidase-like" evidence="3">
    <location>
        <begin position="48"/>
        <end position="207"/>
    </location>
</feature>
<evidence type="ECO:0000313" key="7">
    <source>
        <dbReference type="Proteomes" id="UP000702954"/>
    </source>
</evidence>
<dbReference type="EMBL" id="BHEO01000008">
    <property type="protein sequence ID" value="GBU06079.1"/>
    <property type="molecule type" value="Genomic_DNA"/>
</dbReference>
<protein>
    <submittedName>
        <fullName evidence="5">Mannosyl-glycoprotein endo-beta-N-acetylglucosaminidase</fullName>
    </submittedName>
</protein>
<keyword evidence="2" id="KW-0472">Membrane</keyword>
<dbReference type="Pfam" id="PF01551">
    <property type="entry name" value="Peptidase_M23"/>
    <property type="match status" value="1"/>
</dbReference>
<proteinExistence type="predicted"/>
<dbReference type="GO" id="GO:0004222">
    <property type="term" value="F:metalloendopeptidase activity"/>
    <property type="evidence" value="ECO:0007669"/>
    <property type="project" value="TreeGrafter"/>
</dbReference>
<dbReference type="InterPro" id="IPR002901">
    <property type="entry name" value="MGlyc_endo_b_GlcNAc-like_dom"/>
</dbReference>
<evidence type="ECO:0000256" key="1">
    <source>
        <dbReference type="SAM" id="MobiDB-lite"/>
    </source>
</evidence>
<dbReference type="Gene3D" id="2.70.70.10">
    <property type="entry name" value="Glucose Permease (Domain IIA)"/>
    <property type="match status" value="1"/>
</dbReference>
<evidence type="ECO:0000313" key="6">
    <source>
        <dbReference type="Proteomes" id="UP000294613"/>
    </source>
</evidence>
<dbReference type="GO" id="GO:0004040">
    <property type="term" value="F:amidase activity"/>
    <property type="evidence" value="ECO:0007669"/>
    <property type="project" value="InterPro"/>
</dbReference>
<dbReference type="InterPro" id="IPR011055">
    <property type="entry name" value="Dup_hybrid_motif"/>
</dbReference>
<dbReference type="RefSeq" id="WP_116442169.1">
    <property type="nucleotide sequence ID" value="NZ_BHEO01000008.1"/>
</dbReference>
<evidence type="ECO:0000259" key="3">
    <source>
        <dbReference type="SMART" id="SM00047"/>
    </source>
</evidence>
<dbReference type="SMART" id="SM00047">
    <property type="entry name" value="LYZ2"/>
    <property type="match status" value="1"/>
</dbReference>
<organism evidence="5 6">
    <name type="scientific">Faecalimonas umbilicata</name>
    <dbReference type="NCBI Taxonomy" id="1912855"/>
    <lineage>
        <taxon>Bacteria</taxon>
        <taxon>Bacillati</taxon>
        <taxon>Bacillota</taxon>
        <taxon>Clostridia</taxon>
        <taxon>Lachnospirales</taxon>
        <taxon>Lachnospiraceae</taxon>
        <taxon>Faecalimonas</taxon>
    </lineage>
</organism>
<sequence>MGKAKKWLYGLFFSCVPILLALIMIAGAIDMTMNMIEGDKKGGSEINAETIAGLPQWITVDMVRAAVQMQTETHYPSSVVLGQMILEAGAGGSELANPPYYNCLGQKAPSHGQNGTVSMQTEEAWGTEVAEFSTFANYVDCMKAWGHKFTMDPYVKRVTACPTDPKTGHYEANAFIKAVWESGYATDSQYVQKVIGIMTSYDLYKFNSMSVGDVGMGKPSKPSKPPGSGKGRFTHPCPDMTEQTSYFGEIREFETGGHKGNDYAAPVGTTTYAADDGVVTIAGWSNSAGLWVVIDHGDGLVTKYMHHSALLVEAGYEVVRGQPIGEVGSTGQSTGPHLHFQVEVNGTAVNPDDYLE</sequence>
<gene>
    <name evidence="5" type="ORF">EDD74_14522</name>
    <name evidence="4" type="ORF">FAEUMB_26200</name>
</gene>
<accession>A0A4R3J4M3</accession>
<name>A0A4R3J4M3_9FIRM</name>
<comment type="caution">
    <text evidence="5">The sequence shown here is derived from an EMBL/GenBank/DDBJ whole genome shotgun (WGS) entry which is preliminary data.</text>
</comment>
<dbReference type="AlphaFoldDB" id="A0A4R3J4M3"/>
<evidence type="ECO:0000313" key="4">
    <source>
        <dbReference type="EMBL" id="GBU06079.1"/>
    </source>
</evidence>
<evidence type="ECO:0000313" key="5">
    <source>
        <dbReference type="EMBL" id="TCS60182.1"/>
    </source>
</evidence>
<keyword evidence="2" id="KW-0812">Transmembrane</keyword>